<accession>H5SFG0</accession>
<keyword evidence="6" id="KW-0479">Metal-binding</keyword>
<keyword evidence="8" id="KW-0249">Electron transport</keyword>
<evidence type="ECO:0000256" key="11">
    <source>
        <dbReference type="ARBA" id="ARBA00023136"/>
    </source>
</evidence>
<sequence>MHAVLTAGILVVIVLGALALTASGIWWFTPLASNWNEIDGALLITLAVIGIAFVTLNLVLAYFVVRYRAREQGRAQFIPDNPKIEKILIGVTALGIIILLAPGLFAYSRFISPPRDAYTIEVVGEQWRWTYRYPGPDGKLGRASPKLISPKNLFGIDLSDPAAQDDVLSYTELHLPVGRPVLLQIRAKDVLHSFFIPSFRAKMDAVPGMVTSYWFIPTVEGRFQAVCAELCGIGHHRMQSPVIVESAEKFQEWLAKQPTVAATVKP</sequence>
<dbReference type="GO" id="GO:0005507">
    <property type="term" value="F:copper ion binding"/>
    <property type="evidence" value="ECO:0007669"/>
    <property type="project" value="InterPro"/>
</dbReference>
<dbReference type="GO" id="GO:0042773">
    <property type="term" value="P:ATP synthesis coupled electron transport"/>
    <property type="evidence" value="ECO:0007669"/>
    <property type="project" value="TreeGrafter"/>
</dbReference>
<dbReference type="PRINTS" id="PR01166">
    <property type="entry name" value="CYCOXIDASEII"/>
</dbReference>
<dbReference type="EMBL" id="AP011703">
    <property type="protein sequence ID" value="BAL54896.1"/>
    <property type="molecule type" value="Genomic_DNA"/>
</dbReference>
<dbReference type="InterPro" id="IPR008972">
    <property type="entry name" value="Cupredoxin"/>
</dbReference>
<dbReference type="AlphaFoldDB" id="H5SFG0"/>
<dbReference type="Gene3D" id="1.10.287.90">
    <property type="match status" value="1"/>
</dbReference>
<comment type="subcellular location">
    <subcellularLocation>
        <location evidence="1">Membrane</location>
        <topology evidence="1">Multi-pass membrane protein</topology>
    </subcellularLocation>
</comment>
<dbReference type="SUPFAM" id="SSF49503">
    <property type="entry name" value="Cupredoxins"/>
    <property type="match status" value="1"/>
</dbReference>
<dbReference type="InterPro" id="IPR001505">
    <property type="entry name" value="Copper_CuA"/>
</dbReference>
<evidence type="ECO:0000256" key="10">
    <source>
        <dbReference type="ARBA" id="ARBA00023008"/>
    </source>
</evidence>
<dbReference type="InterPro" id="IPR002429">
    <property type="entry name" value="CcO_II-like_C"/>
</dbReference>
<keyword evidence="9 12" id="KW-1133">Transmembrane helix</keyword>
<evidence type="ECO:0000256" key="6">
    <source>
        <dbReference type="ARBA" id="ARBA00022723"/>
    </source>
</evidence>
<dbReference type="SUPFAM" id="SSF81464">
    <property type="entry name" value="Cytochrome c oxidase subunit II-like, transmembrane region"/>
    <property type="match status" value="1"/>
</dbReference>
<dbReference type="GO" id="GO:0016020">
    <property type="term" value="C:membrane"/>
    <property type="evidence" value="ECO:0007669"/>
    <property type="project" value="UniProtKB-SubCell"/>
</dbReference>
<dbReference type="PANTHER" id="PTHR22888:SF9">
    <property type="entry name" value="CYTOCHROME C OXIDASE SUBUNIT 2"/>
    <property type="match status" value="1"/>
</dbReference>
<feature type="domain" description="Cytochrome oxidase subunit II copper A binding" evidence="13">
    <location>
        <begin position="115"/>
        <end position="256"/>
    </location>
</feature>
<keyword evidence="7" id="KW-1278">Translocase</keyword>
<gene>
    <name evidence="14" type="ORF">HGMM_F21E10C02</name>
</gene>
<dbReference type="Gene3D" id="2.60.40.420">
    <property type="entry name" value="Cupredoxins - blue copper proteins"/>
    <property type="match status" value="1"/>
</dbReference>
<proteinExistence type="inferred from homology"/>
<feature type="transmembrane region" description="Helical" evidence="12">
    <location>
        <begin position="86"/>
        <end position="107"/>
    </location>
</feature>
<evidence type="ECO:0000256" key="1">
    <source>
        <dbReference type="ARBA" id="ARBA00004141"/>
    </source>
</evidence>
<evidence type="ECO:0000256" key="2">
    <source>
        <dbReference type="ARBA" id="ARBA00007866"/>
    </source>
</evidence>
<evidence type="ECO:0000256" key="8">
    <source>
        <dbReference type="ARBA" id="ARBA00022982"/>
    </source>
</evidence>
<evidence type="ECO:0000256" key="9">
    <source>
        <dbReference type="ARBA" id="ARBA00022989"/>
    </source>
</evidence>
<dbReference type="CDD" id="cd13919">
    <property type="entry name" value="CuRO_HCO_II_like_5"/>
    <property type="match status" value="1"/>
</dbReference>
<name>H5SFG0_9BACT</name>
<evidence type="ECO:0000256" key="7">
    <source>
        <dbReference type="ARBA" id="ARBA00022967"/>
    </source>
</evidence>
<evidence type="ECO:0000256" key="12">
    <source>
        <dbReference type="SAM" id="Phobius"/>
    </source>
</evidence>
<feature type="transmembrane region" description="Helical" evidence="12">
    <location>
        <begin position="40"/>
        <end position="65"/>
    </location>
</feature>
<dbReference type="PROSITE" id="PS50857">
    <property type="entry name" value="COX2_CUA"/>
    <property type="match status" value="1"/>
</dbReference>
<keyword evidence="10" id="KW-0186">Copper</keyword>
<evidence type="ECO:0000256" key="4">
    <source>
        <dbReference type="ARBA" id="ARBA00022448"/>
    </source>
</evidence>
<dbReference type="Pfam" id="PF00116">
    <property type="entry name" value="COX2"/>
    <property type="match status" value="1"/>
</dbReference>
<evidence type="ECO:0000313" key="14">
    <source>
        <dbReference type="EMBL" id="BAL54896.1"/>
    </source>
</evidence>
<dbReference type="PROSITE" id="PS00078">
    <property type="entry name" value="COX2"/>
    <property type="match status" value="1"/>
</dbReference>
<comment type="similarity">
    <text evidence="2">Belongs to the cytochrome c oxidase subunit 2 family.</text>
</comment>
<evidence type="ECO:0000259" key="13">
    <source>
        <dbReference type="PROSITE" id="PS50857"/>
    </source>
</evidence>
<keyword evidence="4" id="KW-0813">Transport</keyword>
<dbReference type="EC" id="7.1.1.9" evidence="3"/>
<reference evidence="14" key="2">
    <citation type="journal article" date="2012" name="PLoS ONE">
        <title>A Deeply Branching Thermophilic Bacterium with an Ancient Acetyl-CoA Pathway Dominates a Subsurface Ecosystem.</title>
        <authorList>
            <person name="Takami H."/>
            <person name="Noguchi H."/>
            <person name="Takaki Y."/>
            <person name="Uchiyama I."/>
            <person name="Toyoda A."/>
            <person name="Nishi S."/>
            <person name="Chee G.-J."/>
            <person name="Arai W."/>
            <person name="Nunoura T."/>
            <person name="Itoh T."/>
            <person name="Hattori M."/>
            <person name="Takai K."/>
        </authorList>
    </citation>
    <scope>NUCLEOTIDE SEQUENCE</scope>
</reference>
<protein>
    <recommendedName>
        <fullName evidence="3">cytochrome-c oxidase</fullName>
        <ecNumber evidence="3">7.1.1.9</ecNumber>
    </recommendedName>
</protein>
<dbReference type="PANTHER" id="PTHR22888">
    <property type="entry name" value="CYTOCHROME C OXIDASE, SUBUNIT II"/>
    <property type="match status" value="1"/>
</dbReference>
<evidence type="ECO:0000256" key="3">
    <source>
        <dbReference type="ARBA" id="ARBA00012949"/>
    </source>
</evidence>
<dbReference type="GO" id="GO:0004129">
    <property type="term" value="F:cytochrome-c oxidase activity"/>
    <property type="evidence" value="ECO:0007669"/>
    <property type="project" value="UniProtKB-EC"/>
</dbReference>
<keyword evidence="11 12" id="KW-0472">Membrane</keyword>
<organism evidence="14">
    <name type="scientific">uncultured Acetothermia bacterium</name>
    <dbReference type="NCBI Taxonomy" id="236499"/>
    <lineage>
        <taxon>Bacteria</taxon>
        <taxon>Candidatus Bipolaricaulota</taxon>
        <taxon>environmental samples</taxon>
    </lineage>
</organism>
<reference evidence="14" key="1">
    <citation type="journal article" date="2005" name="Environ. Microbiol.">
        <title>Genetic and functional properties of uncultivated thermophilic crenarchaeotes from a subsurface gold mine as revealed by analysis of genome fragments.</title>
        <authorList>
            <person name="Nunoura T."/>
            <person name="Hirayama H."/>
            <person name="Takami H."/>
            <person name="Oida H."/>
            <person name="Nishi S."/>
            <person name="Shimamura S."/>
            <person name="Suzuki Y."/>
            <person name="Inagaki F."/>
            <person name="Takai K."/>
            <person name="Nealson K.H."/>
            <person name="Horikoshi K."/>
        </authorList>
    </citation>
    <scope>NUCLEOTIDE SEQUENCE</scope>
</reference>
<evidence type="ECO:0000256" key="5">
    <source>
        <dbReference type="ARBA" id="ARBA00022692"/>
    </source>
</evidence>
<keyword evidence="5 12" id="KW-0812">Transmembrane</keyword>
<dbReference type="InterPro" id="IPR045187">
    <property type="entry name" value="CcO_II"/>
</dbReference>
<feature type="transmembrane region" description="Helical" evidence="12">
    <location>
        <begin position="7"/>
        <end position="28"/>
    </location>
</feature>
<dbReference type="InterPro" id="IPR036257">
    <property type="entry name" value="Cyt_c_oxidase_su2_TM_sf"/>
</dbReference>